<dbReference type="InterPro" id="IPR015421">
    <property type="entry name" value="PyrdxlP-dep_Trfase_major"/>
</dbReference>
<reference evidence="1 2" key="1">
    <citation type="submission" date="2014-06" db="EMBL/GenBank/DDBJ databases">
        <authorList>
            <consortium name="DOE Joint Genome Institute"/>
            <person name="Kuo A."/>
            <person name="Kohler A."/>
            <person name="Nagy L.G."/>
            <person name="Floudas D."/>
            <person name="Copeland A."/>
            <person name="Barry K.W."/>
            <person name="Cichocki N."/>
            <person name="Veneault-Fourrey C."/>
            <person name="LaButti K."/>
            <person name="Lindquist E.A."/>
            <person name="Lipzen A."/>
            <person name="Lundell T."/>
            <person name="Morin E."/>
            <person name="Murat C."/>
            <person name="Sun H."/>
            <person name="Tunlid A."/>
            <person name="Henrissat B."/>
            <person name="Grigoriev I.V."/>
            <person name="Hibbett D.S."/>
            <person name="Martin F."/>
            <person name="Nordberg H.P."/>
            <person name="Cantor M.N."/>
            <person name="Hua S.X."/>
        </authorList>
    </citation>
    <scope>NUCLEOTIDE SEQUENCE [LARGE SCALE GENOMIC DNA]</scope>
    <source>
        <strain evidence="1 2">ATCC 200175</strain>
    </source>
</reference>
<dbReference type="OrthoDB" id="3512640at2759"/>
<sequence>MADPNRPQEFETLQLHAGQVPDPTTNARAVPIYASTSFVFNDSAVRCTALAETG</sequence>
<protein>
    <recommendedName>
        <fullName evidence="3">O-acetylhomoserine aminocarboxypropyltransferase</fullName>
    </recommendedName>
</protein>
<dbReference type="InterPro" id="IPR015424">
    <property type="entry name" value="PyrdxlP-dep_Trfase"/>
</dbReference>
<dbReference type="Proteomes" id="UP000053647">
    <property type="component" value="Unassembled WGS sequence"/>
</dbReference>
<gene>
    <name evidence="1" type="ORF">PAXINDRAFT_20360</name>
</gene>
<evidence type="ECO:0000313" key="1">
    <source>
        <dbReference type="EMBL" id="KIJ06450.1"/>
    </source>
</evidence>
<dbReference type="AlphaFoldDB" id="A0A0C9SV45"/>
<dbReference type="GO" id="GO:0003961">
    <property type="term" value="F:O-acetylhomoserine aminocarboxypropyltransferase activity"/>
    <property type="evidence" value="ECO:0007669"/>
    <property type="project" value="TreeGrafter"/>
</dbReference>
<organism evidence="1 2">
    <name type="scientific">Paxillus involutus ATCC 200175</name>
    <dbReference type="NCBI Taxonomy" id="664439"/>
    <lineage>
        <taxon>Eukaryota</taxon>
        <taxon>Fungi</taxon>
        <taxon>Dikarya</taxon>
        <taxon>Basidiomycota</taxon>
        <taxon>Agaricomycotina</taxon>
        <taxon>Agaricomycetes</taxon>
        <taxon>Agaricomycetidae</taxon>
        <taxon>Boletales</taxon>
        <taxon>Paxilineae</taxon>
        <taxon>Paxillaceae</taxon>
        <taxon>Paxillus</taxon>
    </lineage>
</organism>
<proteinExistence type="predicted"/>
<keyword evidence="2" id="KW-1185">Reference proteome</keyword>
<dbReference type="GO" id="GO:0006535">
    <property type="term" value="P:cysteine biosynthetic process from serine"/>
    <property type="evidence" value="ECO:0007669"/>
    <property type="project" value="TreeGrafter"/>
</dbReference>
<evidence type="ECO:0008006" key="3">
    <source>
        <dbReference type="Google" id="ProtNLM"/>
    </source>
</evidence>
<evidence type="ECO:0000313" key="2">
    <source>
        <dbReference type="Proteomes" id="UP000053647"/>
    </source>
</evidence>
<dbReference type="HOGENOM" id="CLU_3050955_0_0_1"/>
<dbReference type="InterPro" id="IPR006235">
    <property type="entry name" value="OAc-hSer/O-AcSer_sulfhydrylase"/>
</dbReference>
<dbReference type="PANTHER" id="PTHR43797">
    <property type="entry name" value="HOMOCYSTEINE/CYSTEINE SYNTHASE"/>
    <property type="match status" value="1"/>
</dbReference>
<name>A0A0C9SV45_PAXIN</name>
<reference evidence="2" key="2">
    <citation type="submission" date="2015-01" db="EMBL/GenBank/DDBJ databases">
        <title>Evolutionary Origins and Diversification of the Mycorrhizal Mutualists.</title>
        <authorList>
            <consortium name="DOE Joint Genome Institute"/>
            <consortium name="Mycorrhizal Genomics Consortium"/>
            <person name="Kohler A."/>
            <person name="Kuo A."/>
            <person name="Nagy L.G."/>
            <person name="Floudas D."/>
            <person name="Copeland A."/>
            <person name="Barry K.W."/>
            <person name="Cichocki N."/>
            <person name="Veneault-Fourrey C."/>
            <person name="LaButti K."/>
            <person name="Lindquist E.A."/>
            <person name="Lipzen A."/>
            <person name="Lundell T."/>
            <person name="Morin E."/>
            <person name="Murat C."/>
            <person name="Riley R."/>
            <person name="Ohm R."/>
            <person name="Sun H."/>
            <person name="Tunlid A."/>
            <person name="Henrissat B."/>
            <person name="Grigoriev I.V."/>
            <person name="Hibbett D.S."/>
            <person name="Martin F."/>
        </authorList>
    </citation>
    <scope>NUCLEOTIDE SEQUENCE [LARGE SCALE GENOMIC DNA]</scope>
    <source>
        <strain evidence="2">ATCC 200175</strain>
    </source>
</reference>
<accession>A0A0C9SV45</accession>
<dbReference type="GO" id="GO:0071269">
    <property type="term" value="P:L-homocysteine biosynthetic process"/>
    <property type="evidence" value="ECO:0007669"/>
    <property type="project" value="TreeGrafter"/>
</dbReference>
<dbReference type="EMBL" id="KN820319">
    <property type="protein sequence ID" value="KIJ06450.1"/>
    <property type="molecule type" value="Genomic_DNA"/>
</dbReference>
<dbReference type="GO" id="GO:0005737">
    <property type="term" value="C:cytoplasm"/>
    <property type="evidence" value="ECO:0007669"/>
    <property type="project" value="TreeGrafter"/>
</dbReference>
<dbReference type="PANTHER" id="PTHR43797:SF2">
    <property type="entry name" value="HOMOCYSTEINE_CYSTEINE SYNTHASE"/>
    <property type="match status" value="1"/>
</dbReference>
<dbReference type="Gene3D" id="3.40.640.10">
    <property type="entry name" value="Type I PLP-dependent aspartate aminotransferase-like (Major domain)"/>
    <property type="match status" value="1"/>
</dbReference>
<dbReference type="SUPFAM" id="SSF53383">
    <property type="entry name" value="PLP-dependent transferases"/>
    <property type="match status" value="1"/>
</dbReference>
<dbReference type="GO" id="GO:0004124">
    <property type="term" value="F:cysteine synthase activity"/>
    <property type="evidence" value="ECO:0007669"/>
    <property type="project" value="TreeGrafter"/>
</dbReference>